<accession>T0ZEH4</accession>
<dbReference type="EMBL" id="AUZY01012915">
    <property type="protein sequence ID" value="EQD27234.1"/>
    <property type="molecule type" value="Genomic_DNA"/>
</dbReference>
<name>T0ZEH4_9ZZZZ</name>
<organism evidence="1">
    <name type="scientific">mine drainage metagenome</name>
    <dbReference type="NCBI Taxonomy" id="410659"/>
    <lineage>
        <taxon>unclassified sequences</taxon>
        <taxon>metagenomes</taxon>
        <taxon>ecological metagenomes</taxon>
    </lineage>
</organism>
<proteinExistence type="predicted"/>
<dbReference type="Pfam" id="PF04242">
    <property type="entry name" value="DUF424"/>
    <property type="match status" value="1"/>
</dbReference>
<reference evidence="1" key="1">
    <citation type="submission" date="2013-08" db="EMBL/GenBank/DDBJ databases">
        <authorList>
            <person name="Mendez C."/>
            <person name="Richter M."/>
            <person name="Ferrer M."/>
            <person name="Sanchez J."/>
        </authorList>
    </citation>
    <scope>NUCLEOTIDE SEQUENCE</scope>
</reference>
<dbReference type="InterPro" id="IPR007355">
    <property type="entry name" value="DUF424"/>
</dbReference>
<dbReference type="AlphaFoldDB" id="T0ZEH4"/>
<sequence length="101" mass="11137">MPAIVMKLTRVGDENLLAATEIALLNKTFRERNLHITVTENFYGTMIVSIETFRSALQICTIANLVGETVTNEAINLGLVDPENVIRIAGVPYAQYAKITN</sequence>
<protein>
    <submittedName>
        <fullName evidence="1">Protein containing DUF424</fullName>
    </submittedName>
</protein>
<gene>
    <name evidence="1" type="ORF">B1B_19231</name>
</gene>
<reference evidence="1" key="2">
    <citation type="journal article" date="2014" name="ISME J.">
        <title>Microbial stratification in low pH oxic and suboxic macroscopic growths along an acid mine drainage.</title>
        <authorList>
            <person name="Mendez-Garcia C."/>
            <person name="Mesa V."/>
            <person name="Sprenger R.R."/>
            <person name="Richter M."/>
            <person name="Diez M.S."/>
            <person name="Solano J."/>
            <person name="Bargiela R."/>
            <person name="Golyshina O.V."/>
            <person name="Manteca A."/>
            <person name="Ramos J.L."/>
            <person name="Gallego J.R."/>
            <person name="Llorente I."/>
            <person name="Martins Dos Santos V.A."/>
            <person name="Jensen O.N."/>
            <person name="Pelaez A.I."/>
            <person name="Sanchez J."/>
            <person name="Ferrer M."/>
        </authorList>
    </citation>
    <scope>NUCLEOTIDE SEQUENCE</scope>
</reference>
<evidence type="ECO:0000313" key="1">
    <source>
        <dbReference type="EMBL" id="EQD27234.1"/>
    </source>
</evidence>
<comment type="caution">
    <text evidence="1">The sequence shown here is derived from an EMBL/GenBank/DDBJ whole genome shotgun (WGS) entry which is preliminary data.</text>
</comment>
<dbReference type="Gene3D" id="3.30.1860.10">
    <property type="entry name" value="uncharacterized conserved protein from methanopyrus kandleri domain like"/>
    <property type="match status" value="1"/>
</dbReference>